<dbReference type="PROSITE" id="PS51228">
    <property type="entry name" value="ACB_2"/>
    <property type="match status" value="1"/>
</dbReference>
<dbReference type="InParanoid" id="A0A3N0V9R9"/>
<accession>A0A3N0V9R9</accession>
<dbReference type="AlphaFoldDB" id="A0A3N0V9R9"/>
<dbReference type="SUPFAM" id="SSF47027">
    <property type="entry name" value="Acyl-CoA binding protein"/>
    <property type="match status" value="1"/>
</dbReference>
<feature type="domain" description="ACB" evidence="2">
    <location>
        <begin position="4"/>
        <end position="88"/>
    </location>
</feature>
<dbReference type="Proteomes" id="UP000282106">
    <property type="component" value="Unassembled WGS sequence"/>
</dbReference>
<dbReference type="InterPro" id="IPR000582">
    <property type="entry name" value="Acyl-CoA-binding_protein"/>
</dbReference>
<keyword evidence="4" id="KW-1185">Reference proteome</keyword>
<keyword evidence="1" id="KW-0446">Lipid-binding</keyword>
<evidence type="ECO:0000256" key="1">
    <source>
        <dbReference type="ARBA" id="ARBA00023121"/>
    </source>
</evidence>
<dbReference type="InterPro" id="IPR035984">
    <property type="entry name" value="Acyl-CoA-binding_sf"/>
</dbReference>
<protein>
    <submittedName>
        <fullName evidence="3">Acyl-CoA-binding protein</fullName>
    </submittedName>
</protein>
<evidence type="ECO:0000313" key="4">
    <source>
        <dbReference type="Proteomes" id="UP000282106"/>
    </source>
</evidence>
<dbReference type="EMBL" id="RJVO01000005">
    <property type="protein sequence ID" value="ROH89078.1"/>
    <property type="molecule type" value="Genomic_DNA"/>
</dbReference>
<proteinExistence type="predicted"/>
<dbReference type="Pfam" id="PF00887">
    <property type="entry name" value="ACBP"/>
    <property type="match status" value="1"/>
</dbReference>
<gene>
    <name evidence="3" type="ORF">ED208_11740</name>
</gene>
<reference evidence="3 4" key="1">
    <citation type="submission" date="2018-10" db="EMBL/GenBank/DDBJ databases">
        <authorList>
            <person name="Chen W.-M."/>
        </authorList>
    </citation>
    <scope>NUCLEOTIDE SEQUENCE [LARGE SCALE GENOMIC DNA]</scope>
    <source>
        <strain evidence="3 4">THS-13</strain>
    </source>
</reference>
<dbReference type="InterPro" id="IPR014352">
    <property type="entry name" value="FERM/acyl-CoA-bd_prot_sf"/>
</dbReference>
<dbReference type="PANTHER" id="PTHR23310:SF62">
    <property type="entry name" value="ACYL-COA BINDING PROTEIN 1, ISOFORM A"/>
    <property type="match status" value="1"/>
</dbReference>
<dbReference type="PANTHER" id="PTHR23310">
    <property type="entry name" value="ACYL-COA-BINDING PROTEIN, ACBP"/>
    <property type="match status" value="1"/>
</dbReference>
<name>A0A3N0V9R9_9GAMM</name>
<evidence type="ECO:0000259" key="2">
    <source>
        <dbReference type="PROSITE" id="PS51228"/>
    </source>
</evidence>
<sequence>MADLKKAFAQAQEDVKTITKRPSNDDFLFLYAHFKQAEKGDVSGSRPGMLDMVGRAKYDAWAKLKGTAAEAAMKAYIEKVGSLLQTHK</sequence>
<dbReference type="GO" id="GO:0006631">
    <property type="term" value="P:fatty acid metabolic process"/>
    <property type="evidence" value="ECO:0007669"/>
    <property type="project" value="TreeGrafter"/>
</dbReference>
<comment type="caution">
    <text evidence="3">The sequence shown here is derived from an EMBL/GenBank/DDBJ whole genome shotgun (WGS) entry which is preliminary data.</text>
</comment>
<organism evidence="3 4">
    <name type="scientific">Stagnimonas aquatica</name>
    <dbReference type="NCBI Taxonomy" id="2689987"/>
    <lineage>
        <taxon>Bacteria</taxon>
        <taxon>Pseudomonadati</taxon>
        <taxon>Pseudomonadota</taxon>
        <taxon>Gammaproteobacteria</taxon>
        <taxon>Nevskiales</taxon>
        <taxon>Nevskiaceae</taxon>
        <taxon>Stagnimonas</taxon>
    </lineage>
</organism>
<dbReference type="Gene3D" id="1.20.80.10">
    <property type="match status" value="1"/>
</dbReference>
<evidence type="ECO:0000313" key="3">
    <source>
        <dbReference type="EMBL" id="ROH89078.1"/>
    </source>
</evidence>
<dbReference type="GO" id="GO:0000062">
    <property type="term" value="F:fatty-acyl-CoA binding"/>
    <property type="evidence" value="ECO:0007669"/>
    <property type="project" value="InterPro"/>
</dbReference>
<dbReference type="PRINTS" id="PR00689">
    <property type="entry name" value="ACOABINDINGP"/>
</dbReference>
<dbReference type="RefSeq" id="WP_123212100.1">
    <property type="nucleotide sequence ID" value="NZ_RJVO01000005.1"/>
</dbReference>